<gene>
    <name evidence="3" type="ORF">GIL414_LOCUS57757</name>
</gene>
<dbReference type="InterPro" id="IPR058914">
    <property type="entry name" value="LIPB1/2_CC"/>
</dbReference>
<comment type="caution">
    <text evidence="3">The sequence shown here is derived from an EMBL/GenBank/DDBJ whole genome shotgun (WGS) entry which is preliminary data.</text>
</comment>
<feature type="coiled-coil region" evidence="1">
    <location>
        <begin position="18"/>
        <end position="59"/>
    </location>
</feature>
<evidence type="ECO:0000256" key="1">
    <source>
        <dbReference type="SAM" id="Coils"/>
    </source>
</evidence>
<protein>
    <recommendedName>
        <fullName evidence="2">Liprin-beta-1/2 coiled-coil domain-containing protein</fullName>
    </recommendedName>
</protein>
<dbReference type="Proteomes" id="UP000681720">
    <property type="component" value="Unassembled WGS sequence"/>
</dbReference>
<evidence type="ECO:0000259" key="2">
    <source>
        <dbReference type="Pfam" id="PF26022"/>
    </source>
</evidence>
<dbReference type="AlphaFoldDB" id="A0A8S3DLB2"/>
<evidence type="ECO:0000313" key="3">
    <source>
        <dbReference type="EMBL" id="CAF5009162.1"/>
    </source>
</evidence>
<dbReference type="EMBL" id="CAJOBJ010210387">
    <property type="protein sequence ID" value="CAF5009162.1"/>
    <property type="molecule type" value="Genomic_DNA"/>
</dbReference>
<sequence>MLRDDKHQHVPMESFWNSEYLREKLHRLENERSSLNLQIQVLTDKLELQRDTIQEYEQLQHRTKPKYCHPTTNTHNFYDAHVHQQPSFIHHVCTTSTSH</sequence>
<feature type="domain" description="Liprin-beta-1/2 coiled-coil" evidence="2">
    <location>
        <begin position="23"/>
        <end position="66"/>
    </location>
</feature>
<evidence type="ECO:0000313" key="4">
    <source>
        <dbReference type="Proteomes" id="UP000681720"/>
    </source>
</evidence>
<dbReference type="Pfam" id="PF26022">
    <property type="entry name" value="CC_Liprin_beta"/>
    <property type="match status" value="1"/>
</dbReference>
<keyword evidence="1" id="KW-0175">Coiled coil</keyword>
<organism evidence="3 4">
    <name type="scientific">Rotaria magnacalcarata</name>
    <dbReference type="NCBI Taxonomy" id="392030"/>
    <lineage>
        <taxon>Eukaryota</taxon>
        <taxon>Metazoa</taxon>
        <taxon>Spiralia</taxon>
        <taxon>Gnathifera</taxon>
        <taxon>Rotifera</taxon>
        <taxon>Eurotatoria</taxon>
        <taxon>Bdelloidea</taxon>
        <taxon>Philodinida</taxon>
        <taxon>Philodinidae</taxon>
        <taxon>Rotaria</taxon>
    </lineage>
</organism>
<accession>A0A8S3DLB2</accession>
<reference evidence="3" key="1">
    <citation type="submission" date="2021-02" db="EMBL/GenBank/DDBJ databases">
        <authorList>
            <person name="Nowell W R."/>
        </authorList>
    </citation>
    <scope>NUCLEOTIDE SEQUENCE</scope>
</reference>
<name>A0A8S3DLB2_9BILA</name>
<proteinExistence type="predicted"/>